<dbReference type="InterPro" id="IPR017850">
    <property type="entry name" value="Alkaline_phosphatase_core_sf"/>
</dbReference>
<evidence type="ECO:0000256" key="8">
    <source>
        <dbReference type="ARBA" id="ARBA00022989"/>
    </source>
</evidence>
<dbReference type="PANTHER" id="PTHR23071">
    <property type="entry name" value="PHOSPHATIDYLINOSITOL GLYCAN"/>
    <property type="match status" value="1"/>
</dbReference>
<keyword evidence="8 11" id="KW-1133">Transmembrane helix</keyword>
<keyword evidence="4" id="KW-0337">GPI-anchor biosynthesis</keyword>
<feature type="transmembrane region" description="Helical" evidence="11">
    <location>
        <begin position="784"/>
        <end position="807"/>
    </location>
</feature>
<dbReference type="EMBL" id="OZ020099">
    <property type="protein sequence ID" value="CAK9272154.1"/>
    <property type="molecule type" value="Genomic_DNA"/>
</dbReference>
<dbReference type="PANTHER" id="PTHR23071:SF1">
    <property type="entry name" value="GPI ETHANOLAMINE PHOSPHATE TRANSFERASE 3"/>
    <property type="match status" value="1"/>
</dbReference>
<keyword evidence="6 11" id="KW-0812">Transmembrane</keyword>
<name>A0ABP0WZ66_9BRYO</name>
<feature type="transmembrane region" description="Helical" evidence="11">
    <location>
        <begin position="997"/>
        <end position="1015"/>
    </location>
</feature>
<evidence type="ECO:0000256" key="9">
    <source>
        <dbReference type="ARBA" id="ARBA00023136"/>
    </source>
</evidence>
<dbReference type="SUPFAM" id="SSF53649">
    <property type="entry name" value="Alkaline phosphatase-like"/>
    <property type="match status" value="1"/>
</dbReference>
<accession>A0ABP0WZ66</accession>
<evidence type="ECO:0000256" key="10">
    <source>
        <dbReference type="ARBA" id="ARBA00023180"/>
    </source>
</evidence>
<dbReference type="Proteomes" id="UP001497444">
    <property type="component" value="Chromosome 4"/>
</dbReference>
<comment type="similarity">
    <text evidence="3">Belongs to the PIGG/PIGN/PIGO family. PIGO subfamily.</text>
</comment>
<keyword evidence="7" id="KW-0256">Endoplasmic reticulum</keyword>
<feature type="transmembrane region" description="Helical" evidence="11">
    <location>
        <begin position="628"/>
        <end position="647"/>
    </location>
</feature>
<evidence type="ECO:0000256" key="1">
    <source>
        <dbReference type="ARBA" id="ARBA00004477"/>
    </source>
</evidence>
<evidence type="ECO:0008006" key="14">
    <source>
        <dbReference type="Google" id="ProtNLM"/>
    </source>
</evidence>
<dbReference type="Pfam" id="PF01663">
    <property type="entry name" value="Phosphodiest"/>
    <property type="match status" value="1"/>
</dbReference>
<evidence type="ECO:0000256" key="4">
    <source>
        <dbReference type="ARBA" id="ARBA00022502"/>
    </source>
</evidence>
<evidence type="ECO:0000256" key="3">
    <source>
        <dbReference type="ARBA" id="ARBA00008695"/>
    </source>
</evidence>
<feature type="transmembrane region" description="Helical" evidence="11">
    <location>
        <begin position="597"/>
        <end position="616"/>
    </location>
</feature>
<feature type="transmembrane region" description="Helical" evidence="11">
    <location>
        <begin position="574"/>
        <end position="591"/>
    </location>
</feature>
<feature type="transmembrane region" description="Helical" evidence="11">
    <location>
        <begin position="918"/>
        <end position="935"/>
    </location>
</feature>
<keyword evidence="9 11" id="KW-0472">Membrane</keyword>
<comment type="pathway">
    <text evidence="2">Glycolipid biosynthesis; glycosylphosphatidylinositol-anchor biosynthesis.</text>
</comment>
<protein>
    <recommendedName>
        <fullName evidence="14">GPI ethanolamine phosphate transferase 3</fullName>
    </recommendedName>
</protein>
<feature type="transmembrane region" description="Helical" evidence="11">
    <location>
        <begin position="707"/>
        <end position="726"/>
    </location>
</feature>
<keyword evidence="10" id="KW-0325">Glycoprotein</keyword>
<keyword evidence="5" id="KW-0808">Transferase</keyword>
<reference evidence="12" key="1">
    <citation type="submission" date="2024-02" db="EMBL/GenBank/DDBJ databases">
        <authorList>
            <consortium name="ELIXIR-Norway"/>
            <consortium name="Elixir Norway"/>
        </authorList>
    </citation>
    <scope>NUCLEOTIDE SEQUENCE</scope>
</reference>
<feature type="transmembrane region" description="Helical" evidence="11">
    <location>
        <begin position="21"/>
        <end position="41"/>
    </location>
</feature>
<evidence type="ECO:0000313" key="13">
    <source>
        <dbReference type="Proteomes" id="UP001497444"/>
    </source>
</evidence>
<dbReference type="InterPro" id="IPR002591">
    <property type="entry name" value="Phosphodiest/P_Trfase"/>
</dbReference>
<evidence type="ECO:0000256" key="7">
    <source>
        <dbReference type="ARBA" id="ARBA00022824"/>
    </source>
</evidence>
<feature type="transmembrane region" description="Helical" evidence="11">
    <location>
        <begin position="956"/>
        <end position="977"/>
    </location>
</feature>
<comment type="subcellular location">
    <subcellularLocation>
        <location evidence="1">Endoplasmic reticulum membrane</location>
        <topology evidence="1">Multi-pass membrane protein</topology>
    </subcellularLocation>
</comment>
<feature type="transmembrane region" description="Helical" evidence="11">
    <location>
        <begin position="667"/>
        <end position="695"/>
    </location>
</feature>
<gene>
    <name evidence="12" type="ORF">CSSPJE1EN1_LOCUS17632</name>
</gene>
<keyword evidence="13" id="KW-1185">Reference proteome</keyword>
<evidence type="ECO:0000256" key="11">
    <source>
        <dbReference type="SAM" id="Phobius"/>
    </source>
</evidence>
<evidence type="ECO:0000313" key="12">
    <source>
        <dbReference type="EMBL" id="CAK9272154.1"/>
    </source>
</evidence>
<evidence type="ECO:0000256" key="2">
    <source>
        <dbReference type="ARBA" id="ARBA00004687"/>
    </source>
</evidence>
<dbReference type="CDD" id="cd16023">
    <property type="entry name" value="GPI_EPT_3"/>
    <property type="match status" value="1"/>
</dbReference>
<sequence>MGGSGSSGVVSVGVGARVLSLFFYLLCLHSVGIFLFTRGFLLTRTELPLFSSCSDVFDSPCLSADRGAQGMDDKGRKCWTKSAIQRAIIIIIDALRFDFVAHSSNFPGEPQAWMDKLPVLQRLARENTNSARIFKFVADPPTTTLQRLKGLTTGGLPTFVDIGHSFGAPAIVEDNLILQLVRRGKKVRMMGDDTWMQLFPSHFSEAHPFPSFNVKDLHTVDDGVIREIYPALLQSDWSLLIAHFLGVDHVGHIFGVESPLMVEKLEQYNRVIEEVVAVLEKESGPGGLHEGTMLLVMGDHGQTLHGDHGGGTSEEVETALFAMAMQNPPGSLPSNFRAFPCNMAEEEQKPCISTLPQLDFSATMAALLGVAIPFGSVGRVNPELYALAAGTWLSINTSHADEGHDSHTVDWLSAYKDVLCINSWQVKRYLEAYSTSSIGGFPAADLAHVQSLYATVQSLASKPLRQDPSQLTYLDHQFDTLAELDAKKREELVSKVTGLTKLVYGYLNYLESAADLARAQWTQFGDGWMVLGLSLLVASIVVHAVALSRAMVLPMDVSQQSPGDGSWKCRRPNVKFYFSLLFVGIHAGSLLSNSYIIGEGQVVCFLLASSGILYLRTSLQGGSNVPKAILFLILNGGMTSIGLVEIFKDPATSGQHTLRNNHFPASYSPTMLISLSATAFATTMLPLSSLAWLIIRRARKVYMYSHSLWWAVTFGVPLAYFLLALHWFTMDLAASVVIVIPQMFKEFARLVCPRLVYSISLGLVGLTASLISTNSTKRGVSVPFGGLLVEAILIVFSGLSGTIILLLGRKGPTIALLAVLEVWCLLDLQGLGSLGPKCPDMDKVASERKLEVNGEVHSESHFAATVDWNLVAVQLFFCTGHRCTFDGLHYTAAFIGFDDFYFYRQGALLAADTFGASHILPVIGLPLLITGAAGMSRKMYSMSDTGYVSLEIAKAYISYGLVRAILATVTTACVALQRRHLMVWGLFAPKYVFDALGLLVIDIFVVIAVLFYFSLRPRTREKI</sequence>
<feature type="transmembrane region" description="Helical" evidence="11">
    <location>
        <begin position="528"/>
        <end position="553"/>
    </location>
</feature>
<dbReference type="Gene3D" id="3.40.720.10">
    <property type="entry name" value="Alkaline Phosphatase, subunit A"/>
    <property type="match status" value="1"/>
</dbReference>
<proteinExistence type="inferred from homology"/>
<evidence type="ECO:0000256" key="6">
    <source>
        <dbReference type="ARBA" id="ARBA00022692"/>
    </source>
</evidence>
<dbReference type="InterPro" id="IPR037675">
    <property type="entry name" value="PIG-O_N"/>
</dbReference>
<evidence type="ECO:0000256" key="5">
    <source>
        <dbReference type="ARBA" id="ARBA00022679"/>
    </source>
</evidence>
<organism evidence="12 13">
    <name type="scientific">Sphagnum jensenii</name>
    <dbReference type="NCBI Taxonomy" id="128206"/>
    <lineage>
        <taxon>Eukaryota</taxon>
        <taxon>Viridiplantae</taxon>
        <taxon>Streptophyta</taxon>
        <taxon>Embryophyta</taxon>
        <taxon>Bryophyta</taxon>
        <taxon>Sphagnophytina</taxon>
        <taxon>Sphagnopsida</taxon>
        <taxon>Sphagnales</taxon>
        <taxon>Sphagnaceae</taxon>
        <taxon>Sphagnum</taxon>
    </lineage>
</organism>
<feature type="transmembrane region" description="Helical" evidence="11">
    <location>
        <begin position="755"/>
        <end position="772"/>
    </location>
</feature>
<dbReference type="InterPro" id="IPR039524">
    <property type="entry name" value="PIGO/GPI13"/>
</dbReference>